<name>A0A6A5TF64_9PLEO</name>
<reference evidence="1" key="1">
    <citation type="journal article" date="2020" name="Stud. Mycol.">
        <title>101 Dothideomycetes genomes: a test case for predicting lifestyles and emergence of pathogens.</title>
        <authorList>
            <person name="Haridas S."/>
            <person name="Albert R."/>
            <person name="Binder M."/>
            <person name="Bloem J."/>
            <person name="Labutti K."/>
            <person name="Salamov A."/>
            <person name="Andreopoulos B."/>
            <person name="Baker S."/>
            <person name="Barry K."/>
            <person name="Bills G."/>
            <person name="Bluhm B."/>
            <person name="Cannon C."/>
            <person name="Castanera R."/>
            <person name="Culley D."/>
            <person name="Daum C."/>
            <person name="Ezra D."/>
            <person name="Gonzalez J."/>
            <person name="Henrissat B."/>
            <person name="Kuo A."/>
            <person name="Liang C."/>
            <person name="Lipzen A."/>
            <person name="Lutzoni F."/>
            <person name="Magnuson J."/>
            <person name="Mondo S."/>
            <person name="Nolan M."/>
            <person name="Ohm R."/>
            <person name="Pangilinan J."/>
            <person name="Park H.-J."/>
            <person name="Ramirez L."/>
            <person name="Alfaro M."/>
            <person name="Sun H."/>
            <person name="Tritt A."/>
            <person name="Yoshinaga Y."/>
            <person name="Zwiers L.-H."/>
            <person name="Turgeon B."/>
            <person name="Goodwin S."/>
            <person name="Spatafora J."/>
            <person name="Crous P."/>
            <person name="Grigoriev I."/>
        </authorList>
    </citation>
    <scope>NUCLEOTIDE SEQUENCE</scope>
    <source>
        <strain evidence="1">CBS 675.92</strain>
    </source>
</reference>
<dbReference type="Gene3D" id="3.20.20.190">
    <property type="entry name" value="Phosphatidylinositol (PI) phosphodiesterase"/>
    <property type="match status" value="1"/>
</dbReference>
<dbReference type="EMBL" id="ML977021">
    <property type="protein sequence ID" value="KAF1950968.1"/>
    <property type="molecule type" value="Genomic_DNA"/>
</dbReference>
<dbReference type="AlphaFoldDB" id="A0A6A5TF64"/>
<feature type="non-terminal residue" evidence="1">
    <location>
        <position position="1"/>
    </location>
</feature>
<organism evidence="1 2">
    <name type="scientific">Byssothecium circinans</name>
    <dbReference type="NCBI Taxonomy" id="147558"/>
    <lineage>
        <taxon>Eukaryota</taxon>
        <taxon>Fungi</taxon>
        <taxon>Dikarya</taxon>
        <taxon>Ascomycota</taxon>
        <taxon>Pezizomycotina</taxon>
        <taxon>Dothideomycetes</taxon>
        <taxon>Pleosporomycetidae</taxon>
        <taxon>Pleosporales</taxon>
        <taxon>Massarineae</taxon>
        <taxon>Massarinaceae</taxon>
        <taxon>Byssothecium</taxon>
    </lineage>
</organism>
<feature type="non-terminal residue" evidence="1">
    <location>
        <position position="336"/>
    </location>
</feature>
<dbReference type="SUPFAM" id="SSF51695">
    <property type="entry name" value="PLC-like phosphodiesterases"/>
    <property type="match status" value="1"/>
</dbReference>
<dbReference type="GO" id="GO:0006629">
    <property type="term" value="P:lipid metabolic process"/>
    <property type="evidence" value="ECO:0007669"/>
    <property type="project" value="InterPro"/>
</dbReference>
<evidence type="ECO:0000313" key="2">
    <source>
        <dbReference type="Proteomes" id="UP000800035"/>
    </source>
</evidence>
<dbReference type="InterPro" id="IPR051057">
    <property type="entry name" value="PI-PLC_domain"/>
</dbReference>
<evidence type="ECO:0000313" key="1">
    <source>
        <dbReference type="EMBL" id="KAF1950968.1"/>
    </source>
</evidence>
<accession>A0A6A5TF64</accession>
<dbReference type="GO" id="GO:0008081">
    <property type="term" value="F:phosphoric diester hydrolase activity"/>
    <property type="evidence" value="ECO:0007669"/>
    <property type="project" value="InterPro"/>
</dbReference>
<keyword evidence="2" id="KW-1185">Reference proteome</keyword>
<gene>
    <name evidence="1" type="ORF">CC80DRAFT_364426</name>
</gene>
<dbReference type="PANTHER" id="PTHR13593:SF140">
    <property type="entry name" value="PLC-LIKE PHOSPHODIESTERASE"/>
    <property type="match status" value="1"/>
</dbReference>
<dbReference type="Pfam" id="PF26146">
    <property type="entry name" value="PI-PLC_X"/>
    <property type="match status" value="1"/>
</dbReference>
<dbReference type="OrthoDB" id="7984201at2759"/>
<proteinExistence type="predicted"/>
<dbReference type="PANTHER" id="PTHR13593">
    <property type="match status" value="1"/>
</dbReference>
<dbReference type="Proteomes" id="UP000800035">
    <property type="component" value="Unassembled WGS sequence"/>
</dbReference>
<sequence>SSSTSTSHEYLDITGASRASASAASTVTVSTPLNPQATNTRPCNGNVEFCGRKYSNVSMVVAHNSPFVVPHNAASNQVYSVIPQLEDGIRGLQFETHYPNASAGLHLCHTSCSLLDVGTLEAYLTTVAGWLESNPHEVITIMMGNDNRVPPSTYISPFLNSGILSYVYTPGSSHLSLDEWPTLGEMILRNKRVVVMVDYLANQTEVPFLLDQFAYQWQTQFSPTDPAFPCIVQRPPNQAENVSRHRTYMLNHNLNIDIQLLGQDVLIPAYTLLDEVNAVSRNGSLGLNVNNCTAMWGRPPNFLLVDYYNFGNVNGSVFEVAATANNVSYRQGSCCG</sequence>
<protein>
    <submittedName>
        <fullName evidence="1">PLC-like phosphodiesterase</fullName>
    </submittedName>
</protein>
<dbReference type="InterPro" id="IPR017946">
    <property type="entry name" value="PLC-like_Pdiesterase_TIM-brl"/>
</dbReference>